<protein>
    <submittedName>
        <fullName evidence="2">Uncharacterized protein</fullName>
    </submittedName>
</protein>
<dbReference type="Proteomes" id="UP001217089">
    <property type="component" value="Unassembled WGS sequence"/>
</dbReference>
<comment type="caution">
    <text evidence="2">The sequence shown here is derived from an EMBL/GenBank/DDBJ whole genome shotgun (WGS) entry which is preliminary data.</text>
</comment>
<organism evidence="2 3">
    <name type="scientific">Tegillarca granosa</name>
    <name type="common">Malaysian cockle</name>
    <name type="synonym">Anadara granosa</name>
    <dbReference type="NCBI Taxonomy" id="220873"/>
    <lineage>
        <taxon>Eukaryota</taxon>
        <taxon>Metazoa</taxon>
        <taxon>Spiralia</taxon>
        <taxon>Lophotrochozoa</taxon>
        <taxon>Mollusca</taxon>
        <taxon>Bivalvia</taxon>
        <taxon>Autobranchia</taxon>
        <taxon>Pteriomorphia</taxon>
        <taxon>Arcoida</taxon>
        <taxon>Arcoidea</taxon>
        <taxon>Arcidae</taxon>
        <taxon>Tegillarca</taxon>
    </lineage>
</organism>
<dbReference type="PANTHER" id="PTHR11022">
    <property type="entry name" value="PEPTIDOGLYCAN RECOGNITION PROTEIN"/>
    <property type="match status" value="1"/>
</dbReference>
<gene>
    <name evidence="2" type="ORF">KUTeg_004737</name>
</gene>
<dbReference type="SUPFAM" id="SSF55846">
    <property type="entry name" value="N-acetylmuramoyl-L-alanine amidase-like"/>
    <property type="match status" value="1"/>
</dbReference>
<dbReference type="InterPro" id="IPR036505">
    <property type="entry name" value="Amidase/PGRP_sf"/>
</dbReference>
<dbReference type="EMBL" id="JARBDR010000246">
    <property type="protein sequence ID" value="KAJ8316833.1"/>
    <property type="molecule type" value="Genomic_DNA"/>
</dbReference>
<feature type="compositionally biased region" description="Polar residues" evidence="1">
    <location>
        <begin position="1"/>
        <end position="16"/>
    </location>
</feature>
<reference evidence="2 3" key="1">
    <citation type="submission" date="2022-12" db="EMBL/GenBank/DDBJ databases">
        <title>Chromosome-level genome of Tegillarca granosa.</title>
        <authorList>
            <person name="Kim J."/>
        </authorList>
    </citation>
    <scope>NUCLEOTIDE SEQUENCE [LARGE SCALE GENOMIC DNA]</scope>
    <source>
        <strain evidence="2">Teg-2019</strain>
        <tissue evidence="2">Adductor muscle</tissue>
    </source>
</reference>
<feature type="region of interest" description="Disordered" evidence="1">
    <location>
        <begin position="1"/>
        <end position="22"/>
    </location>
</feature>
<keyword evidence="3" id="KW-1185">Reference proteome</keyword>
<evidence type="ECO:0000313" key="2">
    <source>
        <dbReference type="EMBL" id="KAJ8316833.1"/>
    </source>
</evidence>
<dbReference type="Gene3D" id="3.40.80.10">
    <property type="entry name" value="Peptidoglycan recognition protein-like"/>
    <property type="match status" value="1"/>
</dbReference>
<sequence>MNKCDNSSRNKSTTANGECGGGHFITREGWNAMAPKNTEHMKTPVSIVFIHHTGMGCCDTREDCVKHVKEVQKVHVFDKRFQAFLM</sequence>
<evidence type="ECO:0000313" key="3">
    <source>
        <dbReference type="Proteomes" id="UP001217089"/>
    </source>
</evidence>
<proteinExistence type="predicted"/>
<accession>A0ABQ9FHP9</accession>
<name>A0ABQ9FHP9_TEGGR</name>
<dbReference type="PANTHER" id="PTHR11022:SF41">
    <property type="entry name" value="PEPTIDOGLYCAN-RECOGNITION PROTEIN LC-RELATED"/>
    <property type="match status" value="1"/>
</dbReference>
<evidence type="ECO:0000256" key="1">
    <source>
        <dbReference type="SAM" id="MobiDB-lite"/>
    </source>
</evidence>
<dbReference type="InterPro" id="IPR015510">
    <property type="entry name" value="PGRP"/>
</dbReference>